<dbReference type="Proteomes" id="UP000226192">
    <property type="component" value="Unassembled WGS sequence"/>
</dbReference>
<evidence type="ECO:0000256" key="1">
    <source>
        <dbReference type="SAM" id="MobiDB-lite"/>
    </source>
</evidence>
<feature type="compositionally biased region" description="Basic and acidic residues" evidence="1">
    <location>
        <begin position="181"/>
        <end position="199"/>
    </location>
</feature>
<gene>
    <name evidence="3" type="ORF">CDD81_3195</name>
</gene>
<comment type="caution">
    <text evidence="3">The sequence shown here is derived from an EMBL/GenBank/DDBJ whole genome shotgun (WGS) entry which is preliminary data.</text>
</comment>
<feature type="region of interest" description="Disordered" evidence="1">
    <location>
        <begin position="270"/>
        <end position="313"/>
    </location>
</feature>
<dbReference type="AlphaFoldDB" id="A0A2C5XQ80"/>
<dbReference type="EMBL" id="NJET01000206">
    <property type="protein sequence ID" value="PHH59435.1"/>
    <property type="molecule type" value="Genomic_DNA"/>
</dbReference>
<feature type="region of interest" description="Disordered" evidence="1">
    <location>
        <begin position="212"/>
        <end position="256"/>
    </location>
</feature>
<reference evidence="3 4" key="1">
    <citation type="submission" date="2017-06" db="EMBL/GenBank/DDBJ databases">
        <title>Ant-infecting Ophiocordyceps genomes reveal a high diversity of potential behavioral manipulation genes and a possible major role for enterotoxins.</title>
        <authorList>
            <person name="De Bekker C."/>
            <person name="Evans H.C."/>
            <person name="Brachmann A."/>
            <person name="Hughes D.P."/>
        </authorList>
    </citation>
    <scope>NUCLEOTIDE SEQUENCE [LARGE SCALE GENOMIC DNA]</scope>
    <source>
        <strain evidence="3 4">Map64</strain>
    </source>
</reference>
<dbReference type="OrthoDB" id="3514033at2759"/>
<keyword evidence="4" id="KW-1185">Reference proteome</keyword>
<organism evidence="3 4">
    <name type="scientific">Ophiocordyceps australis</name>
    <dbReference type="NCBI Taxonomy" id="1399860"/>
    <lineage>
        <taxon>Eukaryota</taxon>
        <taxon>Fungi</taxon>
        <taxon>Dikarya</taxon>
        <taxon>Ascomycota</taxon>
        <taxon>Pezizomycotina</taxon>
        <taxon>Sordariomycetes</taxon>
        <taxon>Hypocreomycetidae</taxon>
        <taxon>Hypocreales</taxon>
        <taxon>Ophiocordycipitaceae</taxon>
        <taxon>Ophiocordyceps</taxon>
    </lineage>
</organism>
<evidence type="ECO:0000313" key="3">
    <source>
        <dbReference type="EMBL" id="PHH59435.1"/>
    </source>
</evidence>
<feature type="region of interest" description="Disordered" evidence="1">
    <location>
        <begin position="374"/>
        <end position="452"/>
    </location>
</feature>
<proteinExistence type="predicted"/>
<dbReference type="InterPro" id="IPR024630">
    <property type="entry name" value="Stc1"/>
</dbReference>
<feature type="compositionally biased region" description="Polar residues" evidence="1">
    <location>
        <begin position="384"/>
        <end position="403"/>
    </location>
</feature>
<evidence type="ECO:0000313" key="4">
    <source>
        <dbReference type="Proteomes" id="UP000226192"/>
    </source>
</evidence>
<name>A0A2C5XQ80_9HYPO</name>
<feature type="compositionally biased region" description="Low complexity" evidence="1">
    <location>
        <begin position="238"/>
        <end position="247"/>
    </location>
</feature>
<protein>
    <recommendedName>
        <fullName evidence="2">Stc1 domain-containing protein</fullName>
    </recommendedName>
</protein>
<feature type="domain" description="Stc1" evidence="2">
    <location>
        <begin position="19"/>
        <end position="100"/>
    </location>
</feature>
<dbReference type="STRING" id="1399860.A0A2C5XQ80"/>
<feature type="region of interest" description="Disordered" evidence="1">
    <location>
        <begin position="168"/>
        <end position="199"/>
    </location>
</feature>
<dbReference type="Pfam" id="PF12898">
    <property type="entry name" value="Stc1"/>
    <property type="match status" value="1"/>
</dbReference>
<evidence type="ECO:0000259" key="2">
    <source>
        <dbReference type="Pfam" id="PF12898"/>
    </source>
</evidence>
<accession>A0A2C5XQ80</accession>
<sequence>MASGMNSSGKNVALPARIRCKLGREWKPLEEFSNTQRRAAQYLLSSGKRFDAANSGMTCRQHSAPAAIELRCDVCGISKQQEEFSKSSRRLDDPVCIRCTAWDGIQEHDVVPDPLQTGHISIEERQKDPLSAETKLAKLDLDADFFDDETASSQTTCSNLSAKQSVKQSTKKKSALGSRNTETDSQHNESLLDTKESQSHLEAFPSLSLTQGITDYLPSAPGTHRTESQSGLGQRIGSAESAWSSAAPPHLKKRLGGGKYATLTASRDGSVAPLNVKSPSVDGSEARLNSAAQSSVKSPSVYGSEAPSNSAASLPPHLLRRLAASQQLSAAGSASGRESTDLEADYASVSTATTVREGLGADQEHPRTFNAWDSQGQHHRAVMSSATPSEAGTDSMPSTTTSKTDARKARTKLGRAPRLSAAEMRSKSRDEGFAMPGTPSSVNKSAGSRGIW</sequence>